<comment type="caution">
    <text evidence="1">The sequence shown here is derived from an EMBL/GenBank/DDBJ whole genome shotgun (WGS) entry which is preliminary data.</text>
</comment>
<gene>
    <name evidence="1" type="ORF">KFK09_006138</name>
</gene>
<organism evidence="1 2">
    <name type="scientific">Dendrobium nobile</name>
    <name type="common">Orchid</name>
    <dbReference type="NCBI Taxonomy" id="94219"/>
    <lineage>
        <taxon>Eukaryota</taxon>
        <taxon>Viridiplantae</taxon>
        <taxon>Streptophyta</taxon>
        <taxon>Embryophyta</taxon>
        <taxon>Tracheophyta</taxon>
        <taxon>Spermatophyta</taxon>
        <taxon>Magnoliopsida</taxon>
        <taxon>Liliopsida</taxon>
        <taxon>Asparagales</taxon>
        <taxon>Orchidaceae</taxon>
        <taxon>Epidendroideae</taxon>
        <taxon>Malaxideae</taxon>
        <taxon>Dendrobiinae</taxon>
        <taxon>Dendrobium</taxon>
    </lineage>
</organism>
<evidence type="ECO:0000313" key="2">
    <source>
        <dbReference type="Proteomes" id="UP000829196"/>
    </source>
</evidence>
<reference evidence="1" key="1">
    <citation type="journal article" date="2022" name="Front. Genet.">
        <title>Chromosome-Scale Assembly of the Dendrobium nobile Genome Provides Insights Into the Molecular Mechanism of the Biosynthesis of the Medicinal Active Ingredient of Dendrobium.</title>
        <authorList>
            <person name="Xu Q."/>
            <person name="Niu S.-C."/>
            <person name="Li K.-L."/>
            <person name="Zheng P.-J."/>
            <person name="Zhang X.-J."/>
            <person name="Jia Y."/>
            <person name="Liu Y."/>
            <person name="Niu Y.-X."/>
            <person name="Yu L.-H."/>
            <person name="Chen D.-F."/>
            <person name="Zhang G.-Q."/>
        </authorList>
    </citation>
    <scope>NUCLEOTIDE SEQUENCE</scope>
    <source>
        <tissue evidence="1">Leaf</tissue>
    </source>
</reference>
<accession>A0A8T3BNI2</accession>
<dbReference type="EMBL" id="JAGYWB010000006">
    <property type="protein sequence ID" value="KAI0518702.1"/>
    <property type="molecule type" value="Genomic_DNA"/>
</dbReference>
<keyword evidence="2" id="KW-1185">Reference proteome</keyword>
<dbReference type="OrthoDB" id="753629at2759"/>
<dbReference type="Proteomes" id="UP000829196">
    <property type="component" value="Unassembled WGS sequence"/>
</dbReference>
<name>A0A8T3BNI2_DENNO</name>
<dbReference type="AlphaFoldDB" id="A0A8T3BNI2"/>
<proteinExistence type="predicted"/>
<protein>
    <submittedName>
        <fullName evidence="1">Uncharacterized protein</fullName>
    </submittedName>
</protein>
<evidence type="ECO:0000313" key="1">
    <source>
        <dbReference type="EMBL" id="KAI0518702.1"/>
    </source>
</evidence>
<sequence>MSIRRHCLLQFRPIFLTQNVPPFSSSFSSYSSSSKHPPSRRGRQAVRRLLKLLPLPENSPNPQLSDAIITLRTSPESLTSVAIAALISAVGDPLLSFNFYRFLRCSASTASIPFSPDAAVYSSLLGTQLLSRSPHLPRIRFYLSEAKRLGVSFSPAALCSLISPLLPDRLNIVILFLQELLRTLGPASGFSAGTAAVFVKNGLTGGPMEPLLQLKQSAWCW</sequence>